<reference evidence="1 2" key="1">
    <citation type="journal article" date="2024" name="Int. J. Syst. Evol. Microbiol.">
        <title>Clostridium omnivorum sp. nov., isolated from anoxic soil under the treatment of reductive soil disinfestation.</title>
        <authorList>
            <person name="Ueki A."/>
            <person name="Tonouchi A."/>
            <person name="Kaku N."/>
            <person name="Honma S."/>
            <person name="Ueki K."/>
        </authorList>
    </citation>
    <scope>NUCLEOTIDE SEQUENCE [LARGE SCALE GENOMIC DNA]</scope>
    <source>
        <strain evidence="1 2">E14</strain>
    </source>
</reference>
<evidence type="ECO:0000313" key="2">
    <source>
        <dbReference type="Proteomes" id="UP001208567"/>
    </source>
</evidence>
<dbReference type="Gene3D" id="2.180.10.10">
    <property type="entry name" value="RHS repeat-associated core"/>
    <property type="match status" value="1"/>
</dbReference>
<keyword evidence="2" id="KW-1185">Reference proteome</keyword>
<evidence type="ECO:0000313" key="1">
    <source>
        <dbReference type="EMBL" id="GLC30977.1"/>
    </source>
</evidence>
<dbReference type="Proteomes" id="UP001208567">
    <property type="component" value="Unassembled WGS sequence"/>
</dbReference>
<protein>
    <recommendedName>
        <fullName evidence="3">RHS repeat-associated core domain-containing protein</fullName>
    </recommendedName>
</protein>
<name>A0ABQ5N704_9CLOT</name>
<evidence type="ECO:0008006" key="3">
    <source>
        <dbReference type="Google" id="ProtNLM"/>
    </source>
</evidence>
<organism evidence="1 2">
    <name type="scientific">Clostridium omnivorum</name>
    <dbReference type="NCBI Taxonomy" id="1604902"/>
    <lineage>
        <taxon>Bacteria</taxon>
        <taxon>Bacillati</taxon>
        <taxon>Bacillota</taxon>
        <taxon>Clostridia</taxon>
        <taxon>Eubacteriales</taxon>
        <taxon>Clostridiaceae</taxon>
        <taxon>Clostridium</taxon>
    </lineage>
</organism>
<dbReference type="EMBL" id="BRXR01000001">
    <property type="protein sequence ID" value="GLC30977.1"/>
    <property type="molecule type" value="Genomic_DNA"/>
</dbReference>
<proteinExistence type="predicted"/>
<gene>
    <name evidence="1" type="ORF">bsdE14_23870</name>
</gene>
<sequence>MTSDKDGNYTEAYTYGLDRISADNLASDETTKRDPLYYMYDGRGSVAQLTNSLGQVKDKYGYDTFGNTNHGGPLGNSEAHFQSFSKQYLGFFAKESVVKVFKWNRIILTSI</sequence>
<accession>A0ABQ5N704</accession>
<comment type="caution">
    <text evidence="1">The sequence shown here is derived from an EMBL/GenBank/DDBJ whole genome shotgun (WGS) entry which is preliminary data.</text>
</comment>